<dbReference type="AlphaFoldDB" id="A0A485P631"/>
<accession>A0A485P631</accession>
<reference evidence="1 2" key="1">
    <citation type="submission" date="2019-01" db="EMBL/GenBank/DDBJ databases">
        <authorList>
            <person name="Alioto T."/>
            <person name="Alioto T."/>
        </authorList>
    </citation>
    <scope>NUCLEOTIDE SEQUENCE [LARGE SCALE GENOMIC DNA]</scope>
</reference>
<dbReference type="GO" id="GO:0005525">
    <property type="term" value="F:GTP binding"/>
    <property type="evidence" value="ECO:0007669"/>
    <property type="project" value="InterPro"/>
</dbReference>
<evidence type="ECO:0000313" key="1">
    <source>
        <dbReference type="EMBL" id="VFV39739.1"/>
    </source>
</evidence>
<name>A0A485P631_LYNPA</name>
<dbReference type="InterPro" id="IPR016496">
    <property type="entry name" value="GTPase_HflX"/>
</dbReference>
<dbReference type="Proteomes" id="UP000386466">
    <property type="component" value="Unassembled WGS sequence"/>
</dbReference>
<protein>
    <submittedName>
        <fullName evidence="1">Low quality protein</fullName>
    </submittedName>
</protein>
<dbReference type="PANTHER" id="PTHR10229:SF0">
    <property type="entry name" value="GTP-BINDING PROTEIN 6-RELATED"/>
    <property type="match status" value="1"/>
</dbReference>
<evidence type="ECO:0000313" key="2">
    <source>
        <dbReference type="Proteomes" id="UP000386466"/>
    </source>
</evidence>
<organism evidence="1 2">
    <name type="scientific">Lynx pardinus</name>
    <name type="common">Iberian lynx</name>
    <name type="synonym">Felis pardina</name>
    <dbReference type="NCBI Taxonomy" id="191816"/>
    <lineage>
        <taxon>Eukaryota</taxon>
        <taxon>Metazoa</taxon>
        <taxon>Chordata</taxon>
        <taxon>Craniata</taxon>
        <taxon>Vertebrata</taxon>
        <taxon>Euteleostomi</taxon>
        <taxon>Mammalia</taxon>
        <taxon>Eutheria</taxon>
        <taxon>Laurasiatheria</taxon>
        <taxon>Carnivora</taxon>
        <taxon>Feliformia</taxon>
        <taxon>Felidae</taxon>
        <taxon>Felinae</taxon>
        <taxon>Lynx</taxon>
    </lineage>
</organism>
<proteinExistence type="predicted"/>
<dbReference type="GO" id="GO:0043022">
    <property type="term" value="F:ribosome binding"/>
    <property type="evidence" value="ECO:0007669"/>
    <property type="project" value="TreeGrafter"/>
</dbReference>
<dbReference type="PANTHER" id="PTHR10229">
    <property type="entry name" value="GTP-BINDING PROTEIN HFLX"/>
    <property type="match status" value="1"/>
</dbReference>
<dbReference type="EMBL" id="CAAGRJ010027747">
    <property type="protein sequence ID" value="VFV39739.1"/>
    <property type="molecule type" value="Genomic_DNA"/>
</dbReference>
<dbReference type="GO" id="GO:0005737">
    <property type="term" value="C:cytoplasm"/>
    <property type="evidence" value="ECO:0007669"/>
    <property type="project" value="TreeGrafter"/>
</dbReference>
<gene>
    <name evidence="1" type="ORF">LYPA_23C013635</name>
</gene>
<keyword evidence="2" id="KW-1185">Reference proteome</keyword>
<sequence length="113" mass="13299">MPVHNAHRDPRGSLCSHVFVSVLTESPCWVFVGESLVQVQRRLLKDKELKIRKALDRLREKRRLLGRQRRRREFPVVSMVGYTNCDTYCISDMRRTCLVYVDANHVSPTRVQM</sequence>